<keyword evidence="8" id="KW-1185">Reference proteome</keyword>
<reference evidence="7" key="1">
    <citation type="submission" date="2023-01" db="EMBL/GenBank/DDBJ databases">
        <title>Genome assembly of the deep-sea coral Lophelia pertusa.</title>
        <authorList>
            <person name="Herrera S."/>
            <person name="Cordes E."/>
        </authorList>
    </citation>
    <scope>NUCLEOTIDE SEQUENCE</scope>
    <source>
        <strain evidence="7">USNM1676648</strain>
        <tissue evidence="7">Polyp</tissue>
    </source>
</reference>
<keyword evidence="3 6" id="KW-0812">Transmembrane</keyword>
<comment type="similarity">
    <text evidence="2">Belongs to the nucleobase:cation symporter-2 (NCS2) (TC 2.A.40) family.</text>
</comment>
<sequence>MVSSLFQIVIGFTGLIGFLLRFIGPLDHSTHTHSDRPGTFQSSCGSRGNRKEISARSLSLLATCISIILPSIILFVVFLLTCDNVFLLSFTQIILAIAVSWIICAIVTAAGGFPSDPSIPQYKARTDARTAVLKEAKWFRFPYPGQWGTPTVSAAGVFGMLAGVLATIIESVGNYYACARLSGAPPPPKHAINRGIGIQGIGCLLAGAFGRRKWHNLVL</sequence>
<keyword evidence="5 6" id="KW-0472">Membrane</keyword>
<evidence type="ECO:0000256" key="4">
    <source>
        <dbReference type="ARBA" id="ARBA00022989"/>
    </source>
</evidence>
<evidence type="ECO:0000256" key="5">
    <source>
        <dbReference type="ARBA" id="ARBA00023136"/>
    </source>
</evidence>
<feature type="transmembrane region" description="Helical" evidence="6">
    <location>
        <begin position="6"/>
        <end position="24"/>
    </location>
</feature>
<dbReference type="GO" id="GO:0016020">
    <property type="term" value="C:membrane"/>
    <property type="evidence" value="ECO:0007669"/>
    <property type="project" value="UniProtKB-SubCell"/>
</dbReference>
<gene>
    <name evidence="7" type="ORF">OS493_006684</name>
</gene>
<evidence type="ECO:0000256" key="2">
    <source>
        <dbReference type="ARBA" id="ARBA00008821"/>
    </source>
</evidence>
<accession>A0A9W9ZRX1</accession>
<feature type="transmembrane region" description="Helical" evidence="6">
    <location>
        <begin position="86"/>
        <end position="113"/>
    </location>
</feature>
<dbReference type="GO" id="GO:0022857">
    <property type="term" value="F:transmembrane transporter activity"/>
    <property type="evidence" value="ECO:0007669"/>
    <property type="project" value="InterPro"/>
</dbReference>
<evidence type="ECO:0000313" key="8">
    <source>
        <dbReference type="Proteomes" id="UP001163046"/>
    </source>
</evidence>
<evidence type="ECO:0000313" key="7">
    <source>
        <dbReference type="EMBL" id="KAJ7386676.1"/>
    </source>
</evidence>
<dbReference type="Proteomes" id="UP001163046">
    <property type="component" value="Unassembled WGS sequence"/>
</dbReference>
<comment type="subcellular location">
    <subcellularLocation>
        <location evidence="1">Membrane</location>
        <topology evidence="1">Multi-pass membrane protein</topology>
    </subcellularLocation>
</comment>
<evidence type="ECO:0000256" key="3">
    <source>
        <dbReference type="ARBA" id="ARBA00022692"/>
    </source>
</evidence>
<feature type="transmembrane region" description="Helical" evidence="6">
    <location>
        <begin position="58"/>
        <end position="80"/>
    </location>
</feature>
<evidence type="ECO:0000256" key="1">
    <source>
        <dbReference type="ARBA" id="ARBA00004141"/>
    </source>
</evidence>
<dbReference type="InterPro" id="IPR006043">
    <property type="entry name" value="NCS2"/>
</dbReference>
<protein>
    <submittedName>
        <fullName evidence="7">Uncharacterized protein</fullName>
    </submittedName>
</protein>
<evidence type="ECO:0000256" key="6">
    <source>
        <dbReference type="SAM" id="Phobius"/>
    </source>
</evidence>
<keyword evidence="4 6" id="KW-1133">Transmembrane helix</keyword>
<dbReference type="AlphaFoldDB" id="A0A9W9ZRX1"/>
<comment type="caution">
    <text evidence="7">The sequence shown here is derived from an EMBL/GenBank/DDBJ whole genome shotgun (WGS) entry which is preliminary data.</text>
</comment>
<organism evidence="7 8">
    <name type="scientific">Desmophyllum pertusum</name>
    <dbReference type="NCBI Taxonomy" id="174260"/>
    <lineage>
        <taxon>Eukaryota</taxon>
        <taxon>Metazoa</taxon>
        <taxon>Cnidaria</taxon>
        <taxon>Anthozoa</taxon>
        <taxon>Hexacorallia</taxon>
        <taxon>Scleractinia</taxon>
        <taxon>Caryophylliina</taxon>
        <taxon>Caryophylliidae</taxon>
        <taxon>Desmophyllum</taxon>
    </lineage>
</organism>
<dbReference type="Pfam" id="PF00860">
    <property type="entry name" value="Xan_ur_permease"/>
    <property type="match status" value="1"/>
</dbReference>
<proteinExistence type="inferred from homology"/>
<dbReference type="EMBL" id="MU825875">
    <property type="protein sequence ID" value="KAJ7386676.1"/>
    <property type="molecule type" value="Genomic_DNA"/>
</dbReference>
<dbReference type="PANTHER" id="PTHR11119">
    <property type="entry name" value="XANTHINE-URACIL / VITAMIN C PERMEASE FAMILY MEMBER"/>
    <property type="match status" value="1"/>
</dbReference>
<name>A0A9W9ZRX1_9CNID</name>
<dbReference type="OrthoDB" id="1641903at2759"/>